<evidence type="ECO:0000313" key="2">
    <source>
        <dbReference type="EMBL" id="EKF28551.1"/>
    </source>
</evidence>
<dbReference type="Proteomes" id="UP000007350">
    <property type="component" value="Unassembled WGS sequence"/>
</dbReference>
<sequence>MMQISSATSSCAASVPRRSASIAERVSVATTTRVDDWDAARRKTGKCLWPCSVAGHAARQVHARLPAAVRWSPTGSSAVRPAAWAIWSQRSVGRLKRRSPDILRGVLGVPWLEDARPVSAHSVPEENSVLNKRGAYVVRGDPHVASDASHLHEDGVPRQRNTRRRPLMHRQRHSFRADHATHVLNMSETGAAFALCGCAEPNDPPQRCWIRCPVERSILRCRSAASPGRGGGCWPDTVQSPRHRGATHCG</sequence>
<protein>
    <submittedName>
        <fullName evidence="2">Uncharacterized protein</fullName>
    </submittedName>
</protein>
<feature type="non-terminal residue" evidence="2">
    <location>
        <position position="250"/>
    </location>
</feature>
<keyword evidence="3" id="KW-1185">Reference proteome</keyword>
<reference evidence="2 3" key="1">
    <citation type="journal article" date="2012" name="BMC Genomics">
        <title>Comparative genomic analysis of human infective Trypanosoma cruzi lineages with the bat-restricted subspecies T. cruzi marinkellei.</title>
        <authorList>
            <person name="Franzen O."/>
            <person name="Talavera-Lopez C."/>
            <person name="Ochaya S."/>
            <person name="Butler C.E."/>
            <person name="Messenger L.A."/>
            <person name="Lewis M.D."/>
            <person name="Llewellyn M.S."/>
            <person name="Marinkelle C.J."/>
            <person name="Tyler K.M."/>
            <person name="Miles M.A."/>
            <person name="Andersson B."/>
        </authorList>
    </citation>
    <scope>NUCLEOTIDE SEQUENCE [LARGE SCALE GENOMIC DNA]</scope>
    <source>
        <strain evidence="2 3">B7</strain>
    </source>
</reference>
<dbReference type="AlphaFoldDB" id="K2N202"/>
<feature type="region of interest" description="Disordered" evidence="1">
    <location>
        <begin position="228"/>
        <end position="250"/>
    </location>
</feature>
<accession>K2N202</accession>
<feature type="compositionally biased region" description="Basic residues" evidence="1">
    <location>
        <begin position="241"/>
        <end position="250"/>
    </location>
</feature>
<dbReference type="EMBL" id="AHKC01015568">
    <property type="protein sequence ID" value="EKF28551.1"/>
    <property type="molecule type" value="Genomic_DNA"/>
</dbReference>
<gene>
    <name evidence="2" type="ORF">MOQ_007699</name>
</gene>
<name>K2N202_TRYCR</name>
<proteinExistence type="predicted"/>
<evidence type="ECO:0000256" key="1">
    <source>
        <dbReference type="SAM" id="MobiDB-lite"/>
    </source>
</evidence>
<dbReference type="OrthoDB" id="10425168at2759"/>
<comment type="caution">
    <text evidence="2">The sequence shown here is derived from an EMBL/GenBank/DDBJ whole genome shotgun (WGS) entry which is preliminary data.</text>
</comment>
<evidence type="ECO:0000313" key="3">
    <source>
        <dbReference type="Proteomes" id="UP000007350"/>
    </source>
</evidence>
<organism evidence="2 3">
    <name type="scientific">Trypanosoma cruzi marinkellei</name>
    <dbReference type="NCBI Taxonomy" id="85056"/>
    <lineage>
        <taxon>Eukaryota</taxon>
        <taxon>Discoba</taxon>
        <taxon>Euglenozoa</taxon>
        <taxon>Kinetoplastea</taxon>
        <taxon>Metakinetoplastina</taxon>
        <taxon>Trypanosomatida</taxon>
        <taxon>Trypanosomatidae</taxon>
        <taxon>Trypanosoma</taxon>
        <taxon>Schizotrypanum</taxon>
    </lineage>
</organism>